<gene>
    <name evidence="3" type="ORF">Rcae01_04446</name>
</gene>
<feature type="region of interest" description="Disordered" evidence="1">
    <location>
        <begin position="6"/>
        <end position="25"/>
    </location>
</feature>
<evidence type="ECO:0000256" key="1">
    <source>
        <dbReference type="SAM" id="MobiDB-lite"/>
    </source>
</evidence>
<protein>
    <recommendedName>
        <fullName evidence="2">DUF2126 domain-containing protein</fullName>
    </recommendedName>
</protein>
<name>A0ABP9VV14_9BACT</name>
<sequence>MCQVYRTQGARNYPSRQNEDSMDSEDDVMQALAAHDEAVARCGRTIWVGAEPTYTDRNAETPQWLFNALGDDKLQRGQRMLKRVAQANPGAAVLHCVGRQYSGEPCPRWSLGLYLRRDGRPIWQGPPDVLLVNPKEPAETPVARSEAFAAALTGVLNSFQWTAATLDAPLTQRVVFRTDGEAPVTDVTVEPLLNRPSLHGDKVEGAEVTDSLAESGTYLVVASDEAEGLRVELPRVSDVAEFERLLSAVSTAALEAEVPAILLSGFPPPVDSTVAWTTITPDPAVIEVNMAPVGCATDLLTRLRELANAADAEGLSTYRLQYNGVESDSGGGGHITFGGIEPSSSPFLTEPSLLSSLVRYFNRHPSLSYLHAVDSVGSDSQAPRVDETLSQALPELSLALELLSRVENPLPETIWGTLAPFLSDPSGNSHRAEINIEKLANPYLGGRGRLGLVEFRALRMAADPETMASLAALLRAIVAMLAEHPSSEPLIDWGESLHQRFSLPYYLHRDLKEVLADLQTQGFGLAPPLVDRVLCDQHRVLKECQLGELRVELRRALEFWPLVGDVATQERGGSRLIDSSTSRIEIRLRSANTESLADWTVSVADWIIPLQQEADDEGSLRLAGLRYRSFVPLAGLHPTLGAQSPLTLTLSHPIEGTWNITIHEWHPLGEPYPGLPSTIDEARERRAARCVVQSNDNPPAALTAPPAEAVGECVVDLRWQ</sequence>
<feature type="domain" description="DUF2126" evidence="2">
    <location>
        <begin position="217"/>
        <end position="708"/>
    </location>
</feature>
<accession>A0ABP9VV14</accession>
<dbReference type="Pfam" id="PF09899">
    <property type="entry name" value="DUF2126"/>
    <property type="match status" value="2"/>
</dbReference>
<dbReference type="EMBL" id="BAABRO010000012">
    <property type="protein sequence ID" value="GAA5508977.1"/>
    <property type="molecule type" value="Genomic_DNA"/>
</dbReference>
<comment type="caution">
    <text evidence="3">The sequence shown here is derived from an EMBL/GenBank/DDBJ whole genome shotgun (WGS) entry which is preliminary data.</text>
</comment>
<organism evidence="3 4">
    <name type="scientific">Novipirellula caenicola</name>
    <dbReference type="NCBI Taxonomy" id="1536901"/>
    <lineage>
        <taxon>Bacteria</taxon>
        <taxon>Pseudomonadati</taxon>
        <taxon>Planctomycetota</taxon>
        <taxon>Planctomycetia</taxon>
        <taxon>Pirellulales</taxon>
        <taxon>Pirellulaceae</taxon>
        <taxon>Novipirellula</taxon>
    </lineage>
</organism>
<dbReference type="Proteomes" id="UP001416858">
    <property type="component" value="Unassembled WGS sequence"/>
</dbReference>
<evidence type="ECO:0000313" key="4">
    <source>
        <dbReference type="Proteomes" id="UP001416858"/>
    </source>
</evidence>
<keyword evidence="4" id="KW-1185">Reference proteome</keyword>
<evidence type="ECO:0000313" key="3">
    <source>
        <dbReference type="EMBL" id="GAA5508977.1"/>
    </source>
</evidence>
<reference evidence="3 4" key="1">
    <citation type="submission" date="2024-02" db="EMBL/GenBank/DDBJ databases">
        <title>Rhodopirellula caenicola NBRC 110016.</title>
        <authorList>
            <person name="Ichikawa N."/>
            <person name="Katano-Makiyama Y."/>
            <person name="Hidaka K."/>
        </authorList>
    </citation>
    <scope>NUCLEOTIDE SEQUENCE [LARGE SCALE GENOMIC DNA]</scope>
    <source>
        <strain evidence="3 4">NBRC 110016</strain>
    </source>
</reference>
<feature type="compositionally biased region" description="Polar residues" evidence="1">
    <location>
        <begin position="6"/>
        <end position="16"/>
    </location>
</feature>
<dbReference type="InterPro" id="IPR018667">
    <property type="entry name" value="DUF2126"/>
</dbReference>
<feature type="domain" description="DUF2126" evidence="2">
    <location>
        <begin position="33"/>
        <end position="157"/>
    </location>
</feature>
<evidence type="ECO:0000259" key="2">
    <source>
        <dbReference type="Pfam" id="PF09899"/>
    </source>
</evidence>
<proteinExistence type="predicted"/>